<dbReference type="PANTHER" id="PTHR19848:SF0">
    <property type="entry name" value="NOTCHLESS PROTEIN HOMOLOG 1"/>
    <property type="match status" value="1"/>
</dbReference>
<dbReference type="InterPro" id="IPR015943">
    <property type="entry name" value="WD40/YVTN_repeat-like_dom_sf"/>
</dbReference>
<protein>
    <submittedName>
        <fullName evidence="6">Ribosome assembly protein 4</fullName>
    </submittedName>
</protein>
<evidence type="ECO:0000313" key="6">
    <source>
        <dbReference type="EMBL" id="KAJ9148941.1"/>
    </source>
</evidence>
<feature type="repeat" description="WD" evidence="5">
    <location>
        <begin position="397"/>
        <end position="438"/>
    </location>
</feature>
<comment type="subcellular location">
    <subcellularLocation>
        <location evidence="1">Nucleus</location>
        <location evidence="1">Nucleolus</location>
    </subcellularLocation>
</comment>
<dbReference type="PRINTS" id="PR00320">
    <property type="entry name" value="GPROTEINBRPT"/>
</dbReference>
<dbReference type="EMBL" id="JANBVO010000011">
    <property type="protein sequence ID" value="KAJ9148941.1"/>
    <property type="molecule type" value="Genomic_DNA"/>
</dbReference>
<keyword evidence="2 5" id="KW-0853">WD repeat</keyword>
<dbReference type="GO" id="GO:0005730">
    <property type="term" value="C:nucleolus"/>
    <property type="evidence" value="ECO:0007669"/>
    <property type="project" value="UniProtKB-SubCell"/>
</dbReference>
<dbReference type="PANTHER" id="PTHR19848">
    <property type="entry name" value="WD40 REPEAT PROTEIN"/>
    <property type="match status" value="1"/>
</dbReference>
<dbReference type="InterPro" id="IPR011047">
    <property type="entry name" value="Quinoprotein_ADH-like_sf"/>
</dbReference>
<feature type="repeat" description="WD" evidence="5">
    <location>
        <begin position="225"/>
        <end position="272"/>
    </location>
</feature>
<dbReference type="Gene3D" id="2.130.10.10">
    <property type="entry name" value="YVTN repeat-like/Quinoprotein amine dehydrogenase"/>
    <property type="match status" value="1"/>
</dbReference>
<evidence type="ECO:0000256" key="1">
    <source>
        <dbReference type="ARBA" id="ARBA00004604"/>
    </source>
</evidence>
<dbReference type="Proteomes" id="UP001174694">
    <property type="component" value="Unassembled WGS sequence"/>
</dbReference>
<evidence type="ECO:0000256" key="2">
    <source>
        <dbReference type="ARBA" id="ARBA00022574"/>
    </source>
</evidence>
<comment type="caution">
    <text evidence="6">The sequence shown here is derived from an EMBL/GenBank/DDBJ whole genome shotgun (WGS) entry which is preliminary data.</text>
</comment>
<evidence type="ECO:0000256" key="3">
    <source>
        <dbReference type="ARBA" id="ARBA00022737"/>
    </source>
</evidence>
<keyword evidence="4" id="KW-0539">Nucleus</keyword>
<dbReference type="SUPFAM" id="SSF50998">
    <property type="entry name" value="Quinoprotein alcohol dehydrogenase-like"/>
    <property type="match status" value="1"/>
</dbReference>
<feature type="repeat" description="WD" evidence="5">
    <location>
        <begin position="481"/>
        <end position="514"/>
    </location>
</feature>
<keyword evidence="7" id="KW-1185">Reference proteome</keyword>
<dbReference type="InterPro" id="IPR020472">
    <property type="entry name" value="WD40_PAC1"/>
</dbReference>
<feature type="repeat" description="WD" evidence="5">
    <location>
        <begin position="273"/>
        <end position="318"/>
    </location>
</feature>
<accession>A0AA38RIK3</accession>
<evidence type="ECO:0000256" key="5">
    <source>
        <dbReference type="PROSITE-ProRule" id="PRU00221"/>
    </source>
</evidence>
<dbReference type="PROSITE" id="PS00678">
    <property type="entry name" value="WD_REPEATS_1"/>
    <property type="match status" value="2"/>
</dbReference>
<evidence type="ECO:0000313" key="7">
    <source>
        <dbReference type="Proteomes" id="UP001174694"/>
    </source>
</evidence>
<dbReference type="PROSITE" id="PS50082">
    <property type="entry name" value="WD_REPEATS_2"/>
    <property type="match status" value="7"/>
</dbReference>
<sequence length="514" mass="56844">MSTVPPPPSKRQKREAALVTQVQQDVTAIVPSENAGSFTVRFVDGDGKQTDSVEIPLADADEKNVSLLFNTLLGRDREDFIPYRFHLYNAQNERVQYPSNLLEFFRKNNISPQETVISLHAEPQAVFQVQVASRLAHQIKGHGQPILTSQFSPRTGSILATGSGDGTARIWDTDTGTPKVTLKGHTGWVLDIRWSPDGEMLATCSTDRTLRIWDPKTGKQFNQELRGHKDYVLMAAWEPYHLRDGDTLRIVSASRDSTARIWNVRTGRTDFVLSGHKGSVNCVKWGAGGAKGSGMIYTGARDKTIRCWNASNGTLIHELKGHKHWVNHIALSSEFALRTGFFDHTKDVPATDAEKKAKAKKRFEASGKVERLASASEDGTLILWDPINNGTKPVAQLLGHGKPISHVSFSPSGDFIASAGWDNHARIWSAVDGKFIHKLLGHVAPVYQCAFSADSRHLVTGSKDTTLKIWKVREGKLARDLPGHQDEVYTVDWSPDGTLVCSGGKDKAVRTWRN</sequence>
<name>A0AA38RIK3_9PEZI</name>
<dbReference type="GO" id="GO:0000027">
    <property type="term" value="P:ribosomal large subunit assembly"/>
    <property type="evidence" value="ECO:0007669"/>
    <property type="project" value="TreeGrafter"/>
</dbReference>
<dbReference type="AlphaFoldDB" id="A0AA38RIK3"/>
<gene>
    <name evidence="6" type="ORF">NKR23_g4658</name>
</gene>
<evidence type="ECO:0000256" key="4">
    <source>
        <dbReference type="ARBA" id="ARBA00023242"/>
    </source>
</evidence>
<keyword evidence="3" id="KW-0677">Repeat</keyword>
<dbReference type="Pfam" id="PF00400">
    <property type="entry name" value="WD40"/>
    <property type="match status" value="8"/>
</dbReference>
<dbReference type="SMART" id="SM00320">
    <property type="entry name" value="WD40"/>
    <property type="match status" value="8"/>
</dbReference>
<dbReference type="PROSITE" id="PS50294">
    <property type="entry name" value="WD_REPEATS_REGION"/>
    <property type="match status" value="6"/>
</dbReference>
<organism evidence="6 7">
    <name type="scientific">Pleurostoma richardsiae</name>
    <dbReference type="NCBI Taxonomy" id="41990"/>
    <lineage>
        <taxon>Eukaryota</taxon>
        <taxon>Fungi</taxon>
        <taxon>Dikarya</taxon>
        <taxon>Ascomycota</taxon>
        <taxon>Pezizomycotina</taxon>
        <taxon>Sordariomycetes</taxon>
        <taxon>Sordariomycetidae</taxon>
        <taxon>Calosphaeriales</taxon>
        <taxon>Pleurostomataceae</taxon>
        <taxon>Pleurostoma</taxon>
    </lineage>
</organism>
<proteinExistence type="predicted"/>
<feature type="repeat" description="WD" evidence="5">
    <location>
        <begin position="139"/>
        <end position="181"/>
    </location>
</feature>
<feature type="repeat" description="WD" evidence="5">
    <location>
        <begin position="182"/>
        <end position="223"/>
    </location>
</feature>
<feature type="repeat" description="WD" evidence="5">
    <location>
        <begin position="439"/>
        <end position="480"/>
    </location>
</feature>
<dbReference type="InterPro" id="IPR001680">
    <property type="entry name" value="WD40_rpt"/>
</dbReference>
<reference evidence="6" key="1">
    <citation type="submission" date="2022-07" db="EMBL/GenBank/DDBJ databases">
        <title>Fungi with potential for degradation of polypropylene.</title>
        <authorList>
            <person name="Gostincar C."/>
        </authorList>
    </citation>
    <scope>NUCLEOTIDE SEQUENCE</scope>
    <source>
        <strain evidence="6">EXF-13308</strain>
    </source>
</reference>
<dbReference type="CDD" id="cd00200">
    <property type="entry name" value="WD40"/>
    <property type="match status" value="1"/>
</dbReference>
<dbReference type="InterPro" id="IPR019775">
    <property type="entry name" value="WD40_repeat_CS"/>
</dbReference>